<dbReference type="EMBL" id="FXUG01000007">
    <property type="protein sequence ID" value="SMP61958.1"/>
    <property type="molecule type" value="Genomic_DNA"/>
</dbReference>
<sequence length="256" mass="28532">MPYVHPLSPETLKHWQLLASPFSSSRSLEESARPEEFYFRSGGHAELWCWFANCVELDEPLSVILAPSGAGVTTFFRQALTSTGIGNQAIEVLAGPWNQPASAASAEPMKSAACPPAEQLCRRVRLINAPPMTSPIPTWPKLRELADAYRSECLFIRIRTETRLGIVNHSHRTFRMSQPTSDQLESCFSNSLRHVGAVREIFSADAIARLARESIGYMDLATRVHEALTIGHLEGLHQIGLRDVQRMMQPEVRRAA</sequence>
<proteinExistence type="predicted"/>
<gene>
    <name evidence="1" type="ORF">SAMN06265222_107198</name>
</gene>
<evidence type="ECO:0000313" key="2">
    <source>
        <dbReference type="Proteomes" id="UP001158067"/>
    </source>
</evidence>
<organism evidence="1 2">
    <name type="scientific">Neorhodopirellula lusitana</name>
    <dbReference type="NCBI Taxonomy" id="445327"/>
    <lineage>
        <taxon>Bacteria</taxon>
        <taxon>Pseudomonadati</taxon>
        <taxon>Planctomycetota</taxon>
        <taxon>Planctomycetia</taxon>
        <taxon>Pirellulales</taxon>
        <taxon>Pirellulaceae</taxon>
        <taxon>Neorhodopirellula</taxon>
    </lineage>
</organism>
<keyword evidence="2" id="KW-1185">Reference proteome</keyword>
<dbReference type="RefSeq" id="WP_283433272.1">
    <property type="nucleotide sequence ID" value="NZ_FXUG01000007.1"/>
</dbReference>
<reference evidence="1 2" key="1">
    <citation type="submission" date="2017-05" db="EMBL/GenBank/DDBJ databases">
        <authorList>
            <person name="Varghese N."/>
            <person name="Submissions S."/>
        </authorList>
    </citation>
    <scope>NUCLEOTIDE SEQUENCE [LARGE SCALE GENOMIC DNA]</scope>
    <source>
        <strain evidence="1 2">DSM 25457</strain>
    </source>
</reference>
<protein>
    <submittedName>
        <fullName evidence="1">Uncharacterized protein</fullName>
    </submittedName>
</protein>
<dbReference type="Proteomes" id="UP001158067">
    <property type="component" value="Unassembled WGS sequence"/>
</dbReference>
<accession>A0ABY1QBL3</accession>
<evidence type="ECO:0000313" key="1">
    <source>
        <dbReference type="EMBL" id="SMP61958.1"/>
    </source>
</evidence>
<name>A0ABY1QBL3_9BACT</name>
<comment type="caution">
    <text evidence="1">The sequence shown here is derived from an EMBL/GenBank/DDBJ whole genome shotgun (WGS) entry which is preliminary data.</text>
</comment>